<dbReference type="Proteomes" id="UP001597180">
    <property type="component" value="Unassembled WGS sequence"/>
</dbReference>
<keyword evidence="3" id="KW-1185">Reference proteome</keyword>
<dbReference type="InterPro" id="IPR011256">
    <property type="entry name" value="Reg_factor_effector_dom_sf"/>
</dbReference>
<evidence type="ECO:0000313" key="3">
    <source>
        <dbReference type="Proteomes" id="UP001597180"/>
    </source>
</evidence>
<dbReference type="SMART" id="SM00871">
    <property type="entry name" value="AraC_E_bind"/>
    <property type="match status" value="1"/>
</dbReference>
<dbReference type="PANTHER" id="PTHR40055">
    <property type="entry name" value="TRANSCRIPTIONAL REGULATOR YGIV-RELATED"/>
    <property type="match status" value="1"/>
</dbReference>
<gene>
    <name evidence="2" type="ORF">ACFQ4B_08265</name>
</gene>
<evidence type="ECO:0000313" key="2">
    <source>
        <dbReference type="EMBL" id="MFD1220109.1"/>
    </source>
</evidence>
<accession>A0ABW3UIQ6</accession>
<dbReference type="Pfam" id="PF06445">
    <property type="entry name" value="GyrI-like"/>
    <property type="match status" value="1"/>
</dbReference>
<dbReference type="Gene3D" id="3.20.80.10">
    <property type="entry name" value="Regulatory factor, effector binding domain"/>
    <property type="match status" value="1"/>
</dbReference>
<reference evidence="3" key="1">
    <citation type="journal article" date="2019" name="Int. J. Syst. Evol. Microbiol.">
        <title>The Global Catalogue of Microorganisms (GCM) 10K type strain sequencing project: providing services to taxonomists for standard genome sequencing and annotation.</title>
        <authorList>
            <consortium name="The Broad Institute Genomics Platform"/>
            <consortium name="The Broad Institute Genome Sequencing Center for Infectious Disease"/>
            <person name="Wu L."/>
            <person name="Ma J."/>
        </authorList>
    </citation>
    <scope>NUCLEOTIDE SEQUENCE [LARGE SCALE GENOMIC DNA]</scope>
    <source>
        <strain evidence="3">CCUG 53270</strain>
    </source>
</reference>
<comment type="caution">
    <text evidence="2">The sequence shown here is derived from an EMBL/GenBank/DDBJ whole genome shotgun (WGS) entry which is preliminary data.</text>
</comment>
<dbReference type="RefSeq" id="WP_345586892.1">
    <property type="nucleotide sequence ID" value="NZ_BAABJG010000006.1"/>
</dbReference>
<dbReference type="SUPFAM" id="SSF55136">
    <property type="entry name" value="Probable bacterial effector-binding domain"/>
    <property type="match status" value="1"/>
</dbReference>
<dbReference type="InterPro" id="IPR029442">
    <property type="entry name" value="GyrI-like"/>
</dbReference>
<feature type="domain" description="AraC effector-binding" evidence="1">
    <location>
        <begin position="1"/>
        <end position="149"/>
    </location>
</feature>
<organism evidence="2 3">
    <name type="scientific">Paenibacillus vulneris</name>
    <dbReference type="NCBI Taxonomy" id="1133364"/>
    <lineage>
        <taxon>Bacteria</taxon>
        <taxon>Bacillati</taxon>
        <taxon>Bacillota</taxon>
        <taxon>Bacilli</taxon>
        <taxon>Bacillales</taxon>
        <taxon>Paenibacillaceae</taxon>
        <taxon>Paenibacillus</taxon>
    </lineage>
</organism>
<dbReference type="InterPro" id="IPR050908">
    <property type="entry name" value="SmbC-like"/>
</dbReference>
<evidence type="ECO:0000259" key="1">
    <source>
        <dbReference type="SMART" id="SM00871"/>
    </source>
</evidence>
<protein>
    <submittedName>
        <fullName evidence="2">GyrI-like domain-containing protein</fullName>
    </submittedName>
</protein>
<name>A0ABW3UIQ6_9BACL</name>
<sequence>MKYKVETLPGYRIAYMRQIGPYGPSNALTMEKLKQWAKENHLLTGSAIILGIPQDNPETTLPEACRYDACIVISNDYEADHSIAVTELSGGPYVVFQIEHTPEDIQKAWIDIFSTLQKSGYQIDHKPILERYTGAMVNNEFCEICVPIIAAR</sequence>
<dbReference type="PANTHER" id="PTHR40055:SF1">
    <property type="entry name" value="TRANSCRIPTIONAL REGULATOR YGIV-RELATED"/>
    <property type="match status" value="1"/>
</dbReference>
<dbReference type="EMBL" id="JBHTLU010000013">
    <property type="protein sequence ID" value="MFD1220109.1"/>
    <property type="molecule type" value="Genomic_DNA"/>
</dbReference>
<dbReference type="InterPro" id="IPR010499">
    <property type="entry name" value="AraC_E-bd"/>
</dbReference>
<proteinExistence type="predicted"/>